<dbReference type="InterPro" id="IPR015943">
    <property type="entry name" value="WD40/YVTN_repeat-like_dom_sf"/>
</dbReference>
<dbReference type="RefSeq" id="WP_024569310.1">
    <property type="nucleotide sequence ID" value="NZ_CP037900.1"/>
</dbReference>
<accession>A0A482ILL5</accession>
<protein>
    <submittedName>
        <fullName evidence="3">Uncharacterized protein</fullName>
    </submittedName>
</protein>
<reference evidence="3 4" key="1">
    <citation type="submission" date="2019-03" db="EMBL/GenBank/DDBJ databases">
        <title>Comparative insights into the high quality Complete genome sequence of highly metal resistant Cupriavidus metallidurans strain BS1 isolated from a gold-copper mine.</title>
        <authorList>
            <person name="Mazhar H.S."/>
            <person name="Rensing C."/>
        </authorList>
    </citation>
    <scope>NUCLEOTIDE SEQUENCE [LARGE SCALE GENOMIC DNA]</scope>
    <source>
        <strain evidence="3 4">BS1</strain>
    </source>
</reference>
<keyword evidence="2" id="KW-0732">Signal</keyword>
<proteinExistence type="predicted"/>
<dbReference type="InterPro" id="IPR011048">
    <property type="entry name" value="Haem_d1_sf"/>
</dbReference>
<feature type="compositionally biased region" description="Low complexity" evidence="1">
    <location>
        <begin position="618"/>
        <end position="629"/>
    </location>
</feature>
<evidence type="ECO:0000313" key="3">
    <source>
        <dbReference type="EMBL" id="QBP10005.1"/>
    </source>
</evidence>
<organism evidence="3 4">
    <name type="scientific">Cupriavidus metallidurans</name>
    <dbReference type="NCBI Taxonomy" id="119219"/>
    <lineage>
        <taxon>Bacteria</taxon>
        <taxon>Pseudomonadati</taxon>
        <taxon>Pseudomonadota</taxon>
        <taxon>Betaproteobacteria</taxon>
        <taxon>Burkholderiales</taxon>
        <taxon>Burkholderiaceae</taxon>
        <taxon>Cupriavidus</taxon>
    </lineage>
</organism>
<dbReference type="Gene3D" id="2.130.10.10">
    <property type="entry name" value="YVTN repeat-like/Quinoprotein amine dehydrogenase"/>
    <property type="match status" value="1"/>
</dbReference>
<dbReference type="AlphaFoldDB" id="A0A482ILL5"/>
<dbReference type="SUPFAM" id="SSF51004">
    <property type="entry name" value="C-terminal (heme d1) domain of cytochrome cd1-nitrite reductase"/>
    <property type="match status" value="1"/>
</dbReference>
<gene>
    <name evidence="3" type="ORF">DDF84_009635</name>
</gene>
<feature type="region of interest" description="Disordered" evidence="1">
    <location>
        <begin position="605"/>
        <end position="629"/>
    </location>
</feature>
<dbReference type="Proteomes" id="UP000253772">
    <property type="component" value="Chromosome c1"/>
</dbReference>
<sequence length="785" mass="84424">MSQKNGFSRSGGQVVQCLLPALVVAAMISPANAADWAAIQKGLESLKPLAQQMDRDSENRRRQQEADQARLEAERQRKQQAEARAKAAEEQKGRQEVAARAAAAERENAMLSPPPEWAGLPVLNRRVLERKGTGGQGADFEVTAKTKIAFSSEGDYAAYVDGKGDLILRQLASGSERVVRQNIPLGEYSYFYFIGNKYIQYNDGKNTSIFDFDGTGAQFGGLTNVVASEGRVIAVEYESKPMSCKAVAEYDLTGTLVSRVDMAGKGYNLCHPSYEKAAQLDFIALNESTGEVAHFVGSQKVSTFTATTPGKISQVARVDENFVAAFSYRDYNPQPTGLWDMRSGTKVCDLPKGAVVWGKKGRFFTHEPAAALDPNTCQLTTLASGKIASIDEDYLTVFDQNTGDITLYDVKTLQQVRRIATQKSGKTMARRPKGGNVVFVGPEYFNNEGGGTTQVYDIKTGALLQEVPGWLSYSANYTTDDAKAKNGTLHTAKVWKLQTGQIANSDFTKFVETLKKDKYETTTEYRNRVAKVSYPYQIDVDVKDYNADGSFIEAQYQGVPIGVPMAPAQARRLDGQTKLTLQGQLRVVDDEFVIMRNASVKASDGTTISVPDSKVPARRPGSAATSAAAKGADASVVMQSAGAGTPSGGMLKTGGKAGGACSGNFGYMASQLPAYTDPGLATVRSQLLAQSVSSLAAELKAQGRTISALDEPIAEGERVAAEAAQTADQTFGGPGTSSIQLAKNGTLPLQFPCVGIHNAAVCAYIINKWSAQFYREAKKQLSQCV</sequence>
<name>A0A482ILL5_9BURK</name>
<evidence type="ECO:0000313" key="4">
    <source>
        <dbReference type="Proteomes" id="UP000253772"/>
    </source>
</evidence>
<feature type="signal peptide" evidence="2">
    <location>
        <begin position="1"/>
        <end position="33"/>
    </location>
</feature>
<evidence type="ECO:0000256" key="2">
    <source>
        <dbReference type="SAM" id="SignalP"/>
    </source>
</evidence>
<feature type="region of interest" description="Disordered" evidence="1">
    <location>
        <begin position="51"/>
        <end position="115"/>
    </location>
</feature>
<feature type="compositionally biased region" description="Basic and acidic residues" evidence="1">
    <location>
        <begin position="53"/>
        <end position="108"/>
    </location>
</feature>
<feature type="chain" id="PRO_5019714237" evidence="2">
    <location>
        <begin position="34"/>
        <end position="785"/>
    </location>
</feature>
<dbReference type="OrthoDB" id="8670624at2"/>
<evidence type="ECO:0000256" key="1">
    <source>
        <dbReference type="SAM" id="MobiDB-lite"/>
    </source>
</evidence>
<dbReference type="EMBL" id="CP037900">
    <property type="protein sequence ID" value="QBP10005.1"/>
    <property type="molecule type" value="Genomic_DNA"/>
</dbReference>